<dbReference type="SUPFAM" id="SSF53300">
    <property type="entry name" value="vWA-like"/>
    <property type="match status" value="1"/>
</dbReference>
<dbReference type="PANTHER" id="PTHR22550:SF5">
    <property type="entry name" value="LEUCINE ZIPPER PROTEIN 4"/>
    <property type="match status" value="1"/>
</dbReference>
<dbReference type="InterPro" id="IPR036465">
    <property type="entry name" value="vWFA_dom_sf"/>
</dbReference>
<dbReference type="PANTHER" id="PTHR22550">
    <property type="entry name" value="SPORE GERMINATION PROTEIN"/>
    <property type="match status" value="1"/>
</dbReference>
<evidence type="ECO:0000256" key="4">
    <source>
        <dbReference type="ARBA" id="ARBA00023136"/>
    </source>
</evidence>
<keyword evidence="8" id="KW-1185">Reference proteome</keyword>
<keyword evidence="1" id="KW-1003">Cell membrane</keyword>
<evidence type="ECO:0000256" key="3">
    <source>
        <dbReference type="ARBA" id="ARBA00022989"/>
    </source>
</evidence>
<name>A0ABT7QX01_9BACT</name>
<dbReference type="SMART" id="SM00327">
    <property type="entry name" value="VWA"/>
    <property type="match status" value="1"/>
</dbReference>
<reference evidence="7" key="1">
    <citation type="submission" date="2023-01" db="EMBL/GenBank/DDBJ databases">
        <title>Sulfurovum sp. zt1-1 genome assembly.</title>
        <authorList>
            <person name="Wang J."/>
        </authorList>
    </citation>
    <scope>NUCLEOTIDE SEQUENCE</scope>
    <source>
        <strain evidence="7">Zt1-1</strain>
    </source>
</reference>
<dbReference type="InterPro" id="IPR002035">
    <property type="entry name" value="VWF_A"/>
</dbReference>
<dbReference type="Gene3D" id="3.40.50.410">
    <property type="entry name" value="von Willebrand factor, type A domain"/>
    <property type="match status" value="1"/>
</dbReference>
<sequence length="307" mass="34835">MSQFSFEFPFLLLLIIPFLICAKWCKERSRAIFFPHVQKLVASSVHKSSLLQFLKWFGIVSAIIALASPVLSHSYTNTKKEGRDIVLITDASESMLQRGFDADDPLKNKFEVVKEVVEDFIGKRENDRIGLVSFGAISFVASPLTFEKEFLQKIISMQYIGMINGKRTAIQDALVQSYNMMSKSKSKSKIAILLTDGMDNGSKIPLEDVVKMINKQDIKLYVIGIGYPNRDYDANYLKVLADAGGTQAYGAKDASELNRIYEEIDKLEVTKIDDKRVVQHTYLYIYPLLFAILSLLFFIYFRNSKGV</sequence>
<feature type="transmembrane region" description="Helical" evidence="5">
    <location>
        <begin position="281"/>
        <end position="301"/>
    </location>
</feature>
<feature type="transmembrane region" description="Helical" evidence="5">
    <location>
        <begin position="6"/>
        <end position="25"/>
    </location>
</feature>
<proteinExistence type="predicted"/>
<evidence type="ECO:0000313" key="7">
    <source>
        <dbReference type="EMBL" id="MDM5271312.1"/>
    </source>
</evidence>
<evidence type="ECO:0000259" key="6">
    <source>
        <dbReference type="PROSITE" id="PS50234"/>
    </source>
</evidence>
<dbReference type="InterPro" id="IPR050768">
    <property type="entry name" value="UPF0353/GerABKA_families"/>
</dbReference>
<keyword evidence="4 5" id="KW-0472">Membrane</keyword>
<organism evidence="7 8">
    <name type="scientific">Sulfurovum zhangzhouensis</name>
    <dbReference type="NCBI Taxonomy" id="3019067"/>
    <lineage>
        <taxon>Bacteria</taxon>
        <taxon>Pseudomonadati</taxon>
        <taxon>Campylobacterota</taxon>
        <taxon>Epsilonproteobacteria</taxon>
        <taxon>Campylobacterales</taxon>
        <taxon>Sulfurovaceae</taxon>
        <taxon>Sulfurovum</taxon>
    </lineage>
</organism>
<dbReference type="Proteomes" id="UP001169069">
    <property type="component" value="Unassembled WGS sequence"/>
</dbReference>
<dbReference type="RefSeq" id="WP_289412681.1">
    <property type="nucleotide sequence ID" value="NZ_JAQIBD010000001.1"/>
</dbReference>
<evidence type="ECO:0000313" key="8">
    <source>
        <dbReference type="Proteomes" id="UP001169069"/>
    </source>
</evidence>
<keyword evidence="3 5" id="KW-1133">Transmembrane helix</keyword>
<dbReference type="EMBL" id="JAQIBD010000001">
    <property type="protein sequence ID" value="MDM5271312.1"/>
    <property type="molecule type" value="Genomic_DNA"/>
</dbReference>
<keyword evidence="2 5" id="KW-0812">Transmembrane</keyword>
<dbReference type="PROSITE" id="PS50234">
    <property type="entry name" value="VWFA"/>
    <property type="match status" value="1"/>
</dbReference>
<dbReference type="Pfam" id="PF00092">
    <property type="entry name" value="VWA"/>
    <property type="match status" value="1"/>
</dbReference>
<protein>
    <submittedName>
        <fullName evidence="7">VWA domain-containing protein</fullName>
    </submittedName>
</protein>
<feature type="domain" description="VWFA" evidence="6">
    <location>
        <begin position="84"/>
        <end position="264"/>
    </location>
</feature>
<gene>
    <name evidence="7" type="ORF">PGH07_03905</name>
</gene>
<comment type="caution">
    <text evidence="7">The sequence shown here is derived from an EMBL/GenBank/DDBJ whole genome shotgun (WGS) entry which is preliminary data.</text>
</comment>
<evidence type="ECO:0000256" key="1">
    <source>
        <dbReference type="ARBA" id="ARBA00022475"/>
    </source>
</evidence>
<accession>A0ABT7QX01</accession>
<evidence type="ECO:0000256" key="5">
    <source>
        <dbReference type="SAM" id="Phobius"/>
    </source>
</evidence>
<evidence type="ECO:0000256" key="2">
    <source>
        <dbReference type="ARBA" id="ARBA00022692"/>
    </source>
</evidence>